<evidence type="ECO:0000313" key="5">
    <source>
        <dbReference type="Proteomes" id="UP001152803"/>
    </source>
</evidence>
<keyword evidence="2" id="KW-0677">Repeat</keyword>
<dbReference type="SUPFAM" id="SSF50978">
    <property type="entry name" value="WD40 repeat-like"/>
    <property type="match status" value="1"/>
</dbReference>
<evidence type="ECO:0008006" key="6">
    <source>
        <dbReference type="Google" id="ProtNLM"/>
    </source>
</evidence>
<organism evidence="4 5">
    <name type="scientific">Conger conger</name>
    <name type="common">Conger eel</name>
    <name type="synonym">Muraena conger</name>
    <dbReference type="NCBI Taxonomy" id="82655"/>
    <lineage>
        <taxon>Eukaryota</taxon>
        <taxon>Metazoa</taxon>
        <taxon>Chordata</taxon>
        <taxon>Craniata</taxon>
        <taxon>Vertebrata</taxon>
        <taxon>Euteleostomi</taxon>
        <taxon>Actinopterygii</taxon>
        <taxon>Neopterygii</taxon>
        <taxon>Teleostei</taxon>
        <taxon>Anguilliformes</taxon>
        <taxon>Congridae</taxon>
        <taxon>Conger</taxon>
    </lineage>
</organism>
<evidence type="ECO:0000256" key="3">
    <source>
        <dbReference type="PROSITE-ProRule" id="PRU00221"/>
    </source>
</evidence>
<dbReference type="Gene3D" id="2.130.10.10">
    <property type="entry name" value="YVTN repeat-like/Quinoprotein amine dehydrogenase"/>
    <property type="match status" value="2"/>
</dbReference>
<dbReference type="EMBL" id="JAFJMO010000011">
    <property type="protein sequence ID" value="KAJ8263442.1"/>
    <property type="molecule type" value="Genomic_DNA"/>
</dbReference>
<protein>
    <recommendedName>
        <fullName evidence="6">Guanine nucleotide-binding protein subunit beta-like protein 1</fullName>
    </recommendedName>
</protein>
<dbReference type="PANTHER" id="PTHR19854:SF1">
    <property type="entry name" value="GUANINE NUCLEOTIDE-BINDING PROTEIN SUBUNIT BETA-LIKE PROTEIN 1"/>
    <property type="match status" value="1"/>
</dbReference>
<comment type="caution">
    <text evidence="4">The sequence shown here is derived from an EMBL/GenBank/DDBJ whole genome shotgun (WGS) entry which is preliminary data.</text>
</comment>
<evidence type="ECO:0000256" key="1">
    <source>
        <dbReference type="ARBA" id="ARBA00022574"/>
    </source>
</evidence>
<keyword evidence="5" id="KW-1185">Reference proteome</keyword>
<dbReference type="AlphaFoldDB" id="A0A9Q1D9P5"/>
<dbReference type="Pfam" id="PF00400">
    <property type="entry name" value="WD40"/>
    <property type="match status" value="2"/>
</dbReference>
<dbReference type="PANTHER" id="PTHR19854">
    <property type="entry name" value="TRANSDUCIN BETA-LIKE 3"/>
    <property type="match status" value="1"/>
</dbReference>
<dbReference type="PROSITE" id="PS50294">
    <property type="entry name" value="WD_REPEATS_REGION"/>
    <property type="match status" value="1"/>
</dbReference>
<dbReference type="SMART" id="SM00320">
    <property type="entry name" value="WD40"/>
    <property type="match status" value="6"/>
</dbReference>
<dbReference type="InterPro" id="IPR036322">
    <property type="entry name" value="WD40_repeat_dom_sf"/>
</dbReference>
<evidence type="ECO:0000313" key="4">
    <source>
        <dbReference type="EMBL" id="KAJ8263442.1"/>
    </source>
</evidence>
<evidence type="ECO:0000256" key="2">
    <source>
        <dbReference type="ARBA" id="ARBA00022737"/>
    </source>
</evidence>
<dbReference type="InterPro" id="IPR015943">
    <property type="entry name" value="WD40/YVTN_repeat-like_dom_sf"/>
</dbReference>
<dbReference type="PROSITE" id="PS50082">
    <property type="entry name" value="WD_REPEATS_2"/>
    <property type="match status" value="1"/>
</dbReference>
<dbReference type="OrthoDB" id="7668193at2759"/>
<dbReference type="InterPro" id="IPR001680">
    <property type="entry name" value="WD40_rpt"/>
</dbReference>
<accession>A0A9Q1D9P5</accession>
<sequence>MALPPPAPQFILRGAGAPVNTLHFCCQAPGPPLLFSGSGKGAIHAWNLTTRRAEKVLEGHGGASVIWLDTLSSRDTLISQGRDMRVCVWDLSEGRSSVTDSFSTGSVGFCQSSLLPRPGPCLLAHPGADSEEVKVMDMSSRAQVCSLKPDVKRGMLMCAKLWQPDSGGGPLLLTGYEDGWLSLWDVSQRRPLSGLAPHPQPHPQPVMCLDFDPAGGRGISGSSERDLASWALDGQRRLQLQDSVQVVNAGFSQLRIREDRRIVASAGWDHRVRVFGWRRLKPLAVLQHHADVALCVAFSDHPHPPQRVLAAGSKDQRISVWSVYSDV</sequence>
<keyword evidence="1 3" id="KW-0853">WD repeat</keyword>
<proteinExistence type="predicted"/>
<feature type="repeat" description="WD" evidence="3">
    <location>
        <begin position="286"/>
        <end position="327"/>
    </location>
</feature>
<reference evidence="4" key="1">
    <citation type="journal article" date="2023" name="Science">
        <title>Genome structures resolve the early diversification of teleost fishes.</title>
        <authorList>
            <person name="Parey E."/>
            <person name="Louis A."/>
            <person name="Montfort J."/>
            <person name="Bouchez O."/>
            <person name="Roques C."/>
            <person name="Iampietro C."/>
            <person name="Lluch J."/>
            <person name="Castinel A."/>
            <person name="Donnadieu C."/>
            <person name="Desvignes T."/>
            <person name="Floi Bucao C."/>
            <person name="Jouanno E."/>
            <person name="Wen M."/>
            <person name="Mejri S."/>
            <person name="Dirks R."/>
            <person name="Jansen H."/>
            <person name="Henkel C."/>
            <person name="Chen W.J."/>
            <person name="Zahm M."/>
            <person name="Cabau C."/>
            <person name="Klopp C."/>
            <person name="Thompson A.W."/>
            <person name="Robinson-Rechavi M."/>
            <person name="Braasch I."/>
            <person name="Lecointre G."/>
            <person name="Bobe J."/>
            <person name="Postlethwait J.H."/>
            <person name="Berthelot C."/>
            <person name="Roest Crollius H."/>
            <person name="Guiguen Y."/>
        </authorList>
    </citation>
    <scope>NUCLEOTIDE SEQUENCE</scope>
    <source>
        <strain evidence="4">Concon-B</strain>
    </source>
</reference>
<gene>
    <name evidence="4" type="ORF">COCON_G00158990</name>
</gene>
<name>A0A9Q1D9P5_CONCO</name>
<dbReference type="Proteomes" id="UP001152803">
    <property type="component" value="Unassembled WGS sequence"/>
</dbReference>